<accession>K8F9J4</accession>
<dbReference type="Proteomes" id="UP000198341">
    <property type="component" value="Chromosome 10"/>
</dbReference>
<dbReference type="GeneID" id="19013354"/>
<gene>
    <name evidence="2" type="ordered locus">Bathy10g02790</name>
</gene>
<dbReference type="RefSeq" id="XP_007510745.1">
    <property type="nucleotide sequence ID" value="XM_007510683.1"/>
</dbReference>
<reference evidence="2 3" key="1">
    <citation type="submission" date="2011-10" db="EMBL/GenBank/DDBJ databases">
        <authorList>
            <person name="Genoscope - CEA"/>
        </authorList>
    </citation>
    <scope>NUCLEOTIDE SEQUENCE [LARGE SCALE GENOMIC DNA]</scope>
    <source>
        <strain evidence="2 3">RCC 1105</strain>
    </source>
</reference>
<evidence type="ECO:0000256" key="1">
    <source>
        <dbReference type="SAM" id="MobiDB-lite"/>
    </source>
</evidence>
<protein>
    <submittedName>
        <fullName evidence="2">Uncharacterized protein</fullName>
    </submittedName>
</protein>
<dbReference type="EMBL" id="FO082269">
    <property type="protein sequence ID" value="CCO18278.1"/>
    <property type="molecule type" value="Genomic_DNA"/>
</dbReference>
<feature type="region of interest" description="Disordered" evidence="1">
    <location>
        <begin position="91"/>
        <end position="162"/>
    </location>
</feature>
<feature type="compositionally biased region" description="Low complexity" evidence="1">
    <location>
        <begin position="91"/>
        <end position="100"/>
    </location>
</feature>
<dbReference type="KEGG" id="bpg:Bathy10g02790"/>
<evidence type="ECO:0000313" key="3">
    <source>
        <dbReference type="Proteomes" id="UP000198341"/>
    </source>
</evidence>
<feature type="compositionally biased region" description="Basic and acidic residues" evidence="1">
    <location>
        <begin position="106"/>
        <end position="162"/>
    </location>
</feature>
<proteinExistence type="predicted"/>
<evidence type="ECO:0000313" key="2">
    <source>
        <dbReference type="EMBL" id="CCO18278.1"/>
    </source>
</evidence>
<name>K8F9J4_9CHLO</name>
<dbReference type="AlphaFoldDB" id="K8F9J4"/>
<keyword evidence="3" id="KW-1185">Reference proteome</keyword>
<sequence length="162" mass="18799">MSSLTSFLHQKGVNINALFNNAPPPPPDDQNDIESSELVKTIHARSKRFVAQMSPHIDAIETNVREMTSKARGVRMTNALELHALIDSCSFSERSSSQTSEEMEEKDERDVHAKEVEALRGEIERMVESKEIEGKKEEERKEKERKERRERELREAMMFRKE</sequence>
<organism evidence="2 3">
    <name type="scientific">Bathycoccus prasinos</name>
    <dbReference type="NCBI Taxonomy" id="41875"/>
    <lineage>
        <taxon>Eukaryota</taxon>
        <taxon>Viridiplantae</taxon>
        <taxon>Chlorophyta</taxon>
        <taxon>Mamiellophyceae</taxon>
        <taxon>Mamiellales</taxon>
        <taxon>Bathycoccaceae</taxon>
        <taxon>Bathycoccus</taxon>
    </lineage>
</organism>